<gene>
    <name evidence="2" type="ORF">I9W82_005599</name>
</gene>
<dbReference type="OrthoDB" id="4081031at2759"/>
<evidence type="ECO:0000313" key="2">
    <source>
        <dbReference type="EMBL" id="KAG5416869.1"/>
    </source>
</evidence>
<proteinExistence type="predicted"/>
<dbReference type="RefSeq" id="XP_067545985.1">
    <property type="nucleotide sequence ID" value="XM_067694792.1"/>
</dbReference>
<name>A0A8H8D8N8_9ASCO</name>
<accession>A0A8H8D8N8</accession>
<keyword evidence="3" id="KW-1185">Reference proteome</keyword>
<sequence>MSDINQIKQKVKQSLPKGTKKFDSKTIEHINSYPLVKQVEQLILSISIFQAIHQQFVLPTYQFIITNVLSISPIYEVADLFDGLSLYALGIFDYFFIGLPTQVINFFVVNLIKPINQQIITINNQFLKPVKNESEDSIFQIYYTLKSIVYNLTNVVYSNGKEIQSQIVSTYNQELKKTNSTSSPSPDSKKSYLEKNLTASYNTGIKTVKTLNDEYLTPLKNQTSEFVVNGRKNAENFLKETRDRIEPKLNGVATELNKEKDDLLNNGGSNGNSVPVPAN</sequence>
<reference evidence="2 3" key="1">
    <citation type="submission" date="2020-12" db="EMBL/GenBank/DDBJ databases">
        <title>Effect of drift, selection, and recombination on the evolution of hybrid genomes in Candida yeast pathogens.</title>
        <authorList>
            <person name="Mixao V."/>
            <person name="Ksiezopolska E."/>
            <person name="Saus E."/>
            <person name="Boekhout T."/>
            <person name="Gacser A."/>
            <person name="Gabaldon T."/>
        </authorList>
    </citation>
    <scope>NUCLEOTIDE SEQUENCE [LARGE SCALE GENOMIC DNA]</scope>
    <source>
        <strain evidence="2 3">BP57</strain>
    </source>
</reference>
<evidence type="ECO:0000256" key="1">
    <source>
        <dbReference type="SAM" id="MobiDB-lite"/>
    </source>
</evidence>
<comment type="caution">
    <text evidence="2">The sequence shown here is derived from an EMBL/GenBank/DDBJ whole genome shotgun (WGS) entry which is preliminary data.</text>
</comment>
<dbReference type="EMBL" id="JAEOAQ010000008">
    <property type="protein sequence ID" value="KAG5416869.1"/>
    <property type="molecule type" value="Genomic_DNA"/>
</dbReference>
<evidence type="ECO:0000313" key="3">
    <source>
        <dbReference type="Proteomes" id="UP000669133"/>
    </source>
</evidence>
<dbReference type="AlphaFoldDB" id="A0A8H8D8N8"/>
<organism evidence="2 3">
    <name type="scientific">Candida metapsilosis</name>
    <dbReference type="NCBI Taxonomy" id="273372"/>
    <lineage>
        <taxon>Eukaryota</taxon>
        <taxon>Fungi</taxon>
        <taxon>Dikarya</taxon>
        <taxon>Ascomycota</taxon>
        <taxon>Saccharomycotina</taxon>
        <taxon>Pichiomycetes</taxon>
        <taxon>Debaryomycetaceae</taxon>
        <taxon>Candida/Lodderomyces clade</taxon>
        <taxon>Candida</taxon>
    </lineage>
</organism>
<protein>
    <submittedName>
        <fullName evidence="2">Uncharacterized protein</fullName>
    </submittedName>
</protein>
<dbReference type="GeneID" id="93654228"/>
<feature type="region of interest" description="Disordered" evidence="1">
    <location>
        <begin position="258"/>
        <end position="279"/>
    </location>
</feature>
<dbReference type="Proteomes" id="UP000669133">
    <property type="component" value="Unassembled WGS sequence"/>
</dbReference>